<keyword evidence="2" id="KW-1185">Reference proteome</keyword>
<dbReference type="InterPro" id="IPR032719">
    <property type="entry name" value="WbsX"/>
</dbReference>
<dbReference type="Proteomes" id="UP000680116">
    <property type="component" value="Chromosome"/>
</dbReference>
<name>A0ABN7QZK8_9GAMM</name>
<dbReference type="EMBL" id="OU015430">
    <property type="protein sequence ID" value="CAG4976926.1"/>
    <property type="molecule type" value="Genomic_DNA"/>
</dbReference>
<evidence type="ECO:0000313" key="2">
    <source>
        <dbReference type="Proteomes" id="UP000680116"/>
    </source>
</evidence>
<sequence length="680" mass="77862">MNHELSSATLRHALFRALRVAFRALPIGVATRDALRQGFLERFPSIRPHTPRGQATAGLERRPRVCSGGRALSFVEHSNMTAPKELPATLVAFYLPQFHTIPENDKWWGAGFTEWRNVTRALPQFEGHKQPRLPRDLGFYDLNNPRVLHQQTKLAQQYGVGAFCMYFYWFGGKRLLERPHRQWLEEKEITLPMCLCWANENWTRTWDGRSQDILIEQDHSPEDDIHFISYIAKYLRDPRYLRVDGKPLLLVYRPGLLPDPKATCARWRKWCLDNDVGEVCIGYVQSFERPDPRAIGFDVAIEFPPNLSAPTNVTHRQSLLNPRFEGEALDWRDVANEYSGRALPDYRLFPGVNCGWDNEARRPGRGRSYLHASPRVFGAWLEKTINDRMADIPASSRFIFINAWNEWAESAVMEPDMRHGHAFLDATRRAIQPRLLRPPPLQPRVCVVIHAWYPDVLEDILLRLTKLSYELHIIISTTAEKLSSVETSVKAHGLNADYRIYENRGRDILPFLRIVNDSLSNKDSLILKLHTKISPHRTDGGQWRNKILDSLLEPSNFADCLKALQDDATLGLISPDGQLHTLASFWGDNRETVSKIAMQIGLRDDEVNLGAMDFVTGSMFWVRNTALYPLLDLDFDEDDFECEDSQVDGTLAHAVERLFAISARQAGYRIGTVSSPDVRS</sequence>
<dbReference type="CDD" id="cd11579">
    <property type="entry name" value="Glyco_tran_WbsX"/>
    <property type="match status" value="1"/>
</dbReference>
<dbReference type="PANTHER" id="PTHR41244">
    <property type="entry name" value="RHAMNAN SYNTHESIS F"/>
    <property type="match status" value="1"/>
</dbReference>
<evidence type="ECO:0008006" key="3">
    <source>
        <dbReference type="Google" id="ProtNLM"/>
    </source>
</evidence>
<dbReference type="Pfam" id="PF14307">
    <property type="entry name" value="Glyco_tran_WbsX"/>
    <property type="match status" value="1"/>
</dbReference>
<dbReference type="InterPro" id="IPR007739">
    <property type="entry name" value="RgpF"/>
</dbReference>
<dbReference type="Gene3D" id="3.20.20.80">
    <property type="entry name" value="Glycosidases"/>
    <property type="match status" value="1"/>
</dbReference>
<reference evidence="1 2" key="1">
    <citation type="submission" date="2021-04" db="EMBL/GenBank/DDBJ databases">
        <authorList>
            <person name="Rodrigo-Torres L."/>
            <person name="Arahal R. D."/>
            <person name="Lucena T."/>
        </authorList>
    </citation>
    <scope>NUCLEOTIDE SEQUENCE [LARGE SCALE GENOMIC DNA]</scope>
    <source>
        <strain evidence="1 2">CECT 30171</strain>
    </source>
</reference>
<dbReference type="PANTHER" id="PTHR41244:SF1">
    <property type="entry name" value="GLYCOSYLTRANSFERASE"/>
    <property type="match status" value="1"/>
</dbReference>
<gene>
    <name evidence="1" type="ORF">LYB30171_02299</name>
</gene>
<organism evidence="1 2">
    <name type="scientific">Novilysobacter luteus</name>
    <dbReference type="NCBI Taxonomy" id="2822368"/>
    <lineage>
        <taxon>Bacteria</taxon>
        <taxon>Pseudomonadati</taxon>
        <taxon>Pseudomonadota</taxon>
        <taxon>Gammaproteobacteria</taxon>
        <taxon>Lysobacterales</taxon>
        <taxon>Lysobacteraceae</taxon>
        <taxon>Novilysobacter</taxon>
    </lineage>
</organism>
<dbReference type="Pfam" id="PF05045">
    <property type="entry name" value="RgpF"/>
    <property type="match status" value="1"/>
</dbReference>
<proteinExistence type="predicted"/>
<evidence type="ECO:0000313" key="1">
    <source>
        <dbReference type="EMBL" id="CAG4976926.1"/>
    </source>
</evidence>
<protein>
    <recommendedName>
        <fullName evidence="3">Lipopolysaccharide biosynthesis protein</fullName>
    </recommendedName>
</protein>
<accession>A0ABN7QZK8</accession>